<dbReference type="InterPro" id="IPR049730">
    <property type="entry name" value="SNF2/RAD54-like_C"/>
</dbReference>
<dbReference type="GO" id="GO:0016887">
    <property type="term" value="F:ATP hydrolysis activity"/>
    <property type="evidence" value="ECO:0007669"/>
    <property type="project" value="InterPro"/>
</dbReference>
<feature type="compositionally biased region" description="Basic residues" evidence="17">
    <location>
        <begin position="2260"/>
        <end position="2269"/>
    </location>
</feature>
<sequence length="2284" mass="260266">MSSSNDSNKAEDASDSPDDPLVEVPRLGGTFELVKKSHITRMDVKGMLIRCTSCLHQINHFDPDKFMKHFRLNVIVCKECYDFYGTSEFSQDDEGNYNYCAWCGNGGKLFLCDFCPNSFCSTCVRRNFGRAEVSKMSREGWKCYLCNPQKLKPKAEFCDLILEYSKNLKNGKEKKSAAENLISKISGPLSWTETTDWVLPAFDELDDSCKTFHKRLEKLKSIGSNQSKSLKHVIKKMEQVITQHKTELGQIIKTLSMRYVKYLDQKMKLENKNDSDSKDIKENGADGEETRISIDITSDNDENNKAKLELLAFSLSSDSDSENENKSAVEEKDDGNSVTNNSNKATEKVVKNAKPDFLKDKEEGKSSDNEEPMEVDDTNLQSQDLFENGTSDTEEAKKPVISIVDDSDHVETETQSKASKPKCSVTSKAKAAQPGRRKLNFADLESMDTGDGSSSVSGLDSDAEGNRKKQIKDKASPTKARNVARRTKKVEPFDLHNDSKFKNGCSVVLHKCDHLVPNGEMTIPLPEDYIIEDVDKEIIDLCKSITKNQRVESKAKPAPSFKKKESGSKKKAVIISGSSSSSICLSSDEDEKKETKDRFPKSLKMEDKNTLAKKALLDSDSDESSDPLDSGSDEEAPKKKTNQKKENKVKSDSSDDFQPKKKKKFDKLLNKKIFSDDDSSKDNDKEKEKKQTEKKKSSKRKHVSSEEDKKEKKEKEKNNSDSVRTSSSDSEDEKEKKKKKRKRIKKAAASSSENEEKDDKDPKASQGTPGKHRKNIKKIITGKNLAVETKEAQNAEKERRKRVIARQKQYNIITDTSKDGTHAITRKMVLEVDQVSKEEIVEVHPELCEKLKPHQVNGVRFMWECTIESLKELETGLGSGCILAHCMGLGKTLQVITFLHTCLTNEHVNKKIQTALIICPYNTILNWAREFEYWLDKVDGDVLVHQLTDGKDNYSRLDILKYWQRDGGVLIASYDIFRRMATEKKLPKLPKKSMEKLREILIDPGPDIVVCDEGHILKNVNSAISKACAKIATERRIVLTGTPLQNNLQEYHCMLSFVKPHLLGTAKEFRNRFVNPIINGQYEDSNEYDVRRMKKRIHILHKLLEGCVQRCDYSALTKFLPPKHEYVISVKCSEAQIKMYRHYLDNLSQRKADRKIQGGTLFADYNVLRNLCTHPYIVHTSYERAEERRMMNGDSSEEEFINDESEESAKGSKSGSESSEDEVVKQYKTRSRKNETGDEEEEEVAEATKDKRWYHEFISDEDRYRLDLSGKMVLLMEILKECEAIGDKVILFSQSLLTLDLVEDILNHVDDQELSEEDKARDISCTWVEGLDYFRMDGTTSAELRKRFIDMFNSPDNDRARLFLVSTKAGGLGTNLVGANRVIMLDASWNPSHDVQAIFRVYRFGQKKPVYIYRLLAQGTMEEKIYDRQVTKLSLSIRVVDEQQIDRHFNAAELAELYNFTPDSTTDRPTPMLPKDTLLAEMLIKYNDWIVTYHEHDSLLQNENEEDLTEEERQAAWNEYENEREGRTTMYENNVDADISEYGKEPDYTQADYVGTLIPSSKDMIESIISNLKSKFPNFGPVDLRKKLLISLHTLRQMFQEKHVKVLRIKQEYVARGSVPSTINKYLQELNRVLEELSKHCENIQKLVQQDYVQMQEEMARRAQASRAAQAAAQANHAANLGQQGMSYRANMNFASSRLPNGVNQFPPFVRMNQNLQARMSQFPGGPHPELKYYLRDPDFTKDDYGRPIIPSTRFMVERLEKHIQEKFSEFSTKQAVDMFMQSVVKLFDMFQMKYVEVFGVLPGQYVPYGIKPGAVNKYLLELDRVTKELTHVQREMAKKWQEKVLANPGLVNGTSGRISEVTPESMKLPYVAATSSKLPVALESTTLPEVALGFKEIPDDSRRARRKFNVDSNSSEDSDVSRESEKEHDSEPKTRRKSNVGPKPKEKHVDASESETESYVPPRTRRMLEAAPETMTEKNLVFAPKSKKESYSLPKTRRKNDTTVESTKQLDVSPESKKGRAFARVTRRKSDVVEISTKESVVASQSKNESDNASETRRRYGRALKELDVSPESKKKMDPATKNQKSVFALEPTAKSEVTLDSRKKPDATPKTRRKSITSHKSTPQVAFKSEEERYPIAKTQRKPITVPKSTKKLKVSPESKKEPEVAFGTKKETDGASRTRKKSVTVPETAQKAKLVPESKKEHDVAFESEKEHDLASRTRRKLVTVPKPAEKTKLVPLPKEESNSSLKSPGKSDVTRNLKKKQKYALKSKPAYATRSRRQNH</sequence>
<dbReference type="GO" id="GO:0004386">
    <property type="term" value="F:helicase activity"/>
    <property type="evidence" value="ECO:0007669"/>
    <property type="project" value="UniProtKB-KW"/>
</dbReference>
<dbReference type="Pfam" id="PF00176">
    <property type="entry name" value="SNF2-rel_dom"/>
    <property type="match status" value="1"/>
</dbReference>
<dbReference type="PROSITE" id="PS51192">
    <property type="entry name" value="HELICASE_ATP_BIND_1"/>
    <property type="match status" value="1"/>
</dbReference>
<gene>
    <name evidence="21" type="ORF">JTE90_023737</name>
</gene>
<name>A0AAV6VBR0_9ARAC</name>
<keyword evidence="10" id="KW-0862">Zinc</keyword>
<keyword evidence="22" id="KW-1185">Reference proteome</keyword>
<feature type="compositionally biased region" description="Basic and acidic residues" evidence="17">
    <location>
        <begin position="345"/>
        <end position="368"/>
    </location>
</feature>
<feature type="domain" description="PHD-type" evidence="20">
    <location>
        <begin position="39"/>
        <end position="174"/>
    </location>
</feature>
<dbReference type="EMBL" id="JAFNEN010000120">
    <property type="protein sequence ID" value="KAG8193487.1"/>
    <property type="molecule type" value="Genomic_DNA"/>
</dbReference>
<keyword evidence="16" id="KW-0175">Coiled coil</keyword>
<keyword evidence="8" id="KW-0378">Hydrolase</keyword>
<evidence type="ECO:0000259" key="20">
    <source>
        <dbReference type="PROSITE" id="PS51533"/>
    </source>
</evidence>
<feature type="compositionally biased region" description="Basic and acidic residues" evidence="17">
    <location>
        <begin position="2197"/>
        <end position="2219"/>
    </location>
</feature>
<organism evidence="21 22">
    <name type="scientific">Oedothorax gibbosus</name>
    <dbReference type="NCBI Taxonomy" id="931172"/>
    <lineage>
        <taxon>Eukaryota</taxon>
        <taxon>Metazoa</taxon>
        <taxon>Ecdysozoa</taxon>
        <taxon>Arthropoda</taxon>
        <taxon>Chelicerata</taxon>
        <taxon>Arachnida</taxon>
        <taxon>Araneae</taxon>
        <taxon>Araneomorphae</taxon>
        <taxon>Entelegynae</taxon>
        <taxon>Araneoidea</taxon>
        <taxon>Linyphiidae</taxon>
        <taxon>Erigoninae</taxon>
        <taxon>Oedothorax</taxon>
    </lineage>
</organism>
<dbReference type="GO" id="GO:0000781">
    <property type="term" value="C:chromosome, telomeric region"/>
    <property type="evidence" value="ECO:0007669"/>
    <property type="project" value="UniProtKB-SubCell"/>
</dbReference>
<feature type="compositionally biased region" description="Basic and acidic residues" evidence="17">
    <location>
        <begin position="2099"/>
        <end position="2111"/>
    </location>
</feature>
<dbReference type="SUPFAM" id="SSF57903">
    <property type="entry name" value="FYVE/PHD zinc finger"/>
    <property type="match status" value="1"/>
</dbReference>
<dbReference type="InterPro" id="IPR000330">
    <property type="entry name" value="SNF2_N"/>
</dbReference>
<dbReference type="Gene3D" id="3.40.50.300">
    <property type="entry name" value="P-loop containing nucleotide triphosphate hydrolases"/>
    <property type="match status" value="2"/>
</dbReference>
<feature type="domain" description="Helicase ATP-binding" evidence="18">
    <location>
        <begin position="872"/>
        <end position="1061"/>
    </location>
</feature>
<dbReference type="InterPro" id="IPR044574">
    <property type="entry name" value="ARIP4-like"/>
</dbReference>
<keyword evidence="9" id="KW-0347">Helicase</keyword>
<evidence type="ECO:0000256" key="15">
    <source>
        <dbReference type="ARBA" id="ARBA00031106"/>
    </source>
</evidence>
<keyword evidence="5" id="KW-0479">Metal-binding</keyword>
<evidence type="ECO:0000256" key="1">
    <source>
        <dbReference type="ARBA" id="ARBA00004123"/>
    </source>
</evidence>
<feature type="compositionally biased region" description="Basic and acidic residues" evidence="17">
    <location>
        <begin position="2157"/>
        <end position="2179"/>
    </location>
</feature>
<keyword evidence="14" id="KW-0539">Nucleus</keyword>
<feature type="region of interest" description="Disordered" evidence="17">
    <location>
        <begin position="1"/>
        <end position="22"/>
    </location>
</feature>
<feature type="compositionally biased region" description="Acidic residues" evidence="17">
    <location>
        <begin position="619"/>
        <end position="634"/>
    </location>
</feature>
<dbReference type="Gene3D" id="3.40.50.10810">
    <property type="entry name" value="Tandem AAA-ATPase domain"/>
    <property type="match status" value="1"/>
</dbReference>
<feature type="compositionally biased region" description="Basic and acidic residues" evidence="17">
    <location>
        <begin position="1920"/>
        <end position="1934"/>
    </location>
</feature>
<feature type="coiled-coil region" evidence="16">
    <location>
        <begin position="1623"/>
        <end position="1650"/>
    </location>
</feature>
<dbReference type="Gene3D" id="3.30.40.10">
    <property type="entry name" value="Zinc/RING finger domain, C3HC4 (zinc finger)"/>
    <property type="match status" value="1"/>
</dbReference>
<dbReference type="CDD" id="cd18793">
    <property type="entry name" value="SF2_C_SNF"/>
    <property type="match status" value="1"/>
</dbReference>
<dbReference type="GO" id="GO:0008270">
    <property type="term" value="F:zinc ion binding"/>
    <property type="evidence" value="ECO:0007669"/>
    <property type="project" value="UniProtKB-KW"/>
</dbReference>
<evidence type="ECO:0000256" key="3">
    <source>
        <dbReference type="ARBA" id="ARBA00007025"/>
    </source>
</evidence>
<feature type="region of interest" description="Disordered" evidence="17">
    <location>
        <begin position="1186"/>
        <end position="1244"/>
    </location>
</feature>
<dbReference type="PROSITE" id="PS51194">
    <property type="entry name" value="HELICASE_CTER"/>
    <property type="match status" value="1"/>
</dbReference>
<reference evidence="21 22" key="1">
    <citation type="journal article" date="2022" name="Nat. Ecol. Evol.">
        <title>A masculinizing supergene underlies an exaggerated male reproductive morph in a spider.</title>
        <authorList>
            <person name="Hendrickx F."/>
            <person name="De Corte Z."/>
            <person name="Sonet G."/>
            <person name="Van Belleghem S.M."/>
            <person name="Kostlbacher S."/>
            <person name="Vangestel C."/>
        </authorList>
    </citation>
    <scope>NUCLEOTIDE SEQUENCE [LARGE SCALE GENOMIC DNA]</scope>
    <source>
        <strain evidence="21">W744_W776</strain>
    </source>
</reference>
<comment type="caution">
    <text evidence="21">The sequence shown here is derived from an EMBL/GenBank/DDBJ whole genome shotgun (WGS) entry which is preliminary data.</text>
</comment>
<dbReference type="Gene3D" id="1.20.120.850">
    <property type="entry name" value="SWI2/SNF2 ATPases, N-terminal domain"/>
    <property type="match status" value="1"/>
</dbReference>
<feature type="compositionally biased region" description="Basic and acidic residues" evidence="17">
    <location>
        <begin position="464"/>
        <end position="476"/>
    </location>
</feature>
<feature type="region of interest" description="Disordered" evidence="17">
    <location>
        <begin position="1904"/>
        <end position="2284"/>
    </location>
</feature>
<evidence type="ECO:0000259" key="19">
    <source>
        <dbReference type="PROSITE" id="PS51194"/>
    </source>
</evidence>
<evidence type="ECO:0000256" key="6">
    <source>
        <dbReference type="ARBA" id="ARBA00022741"/>
    </source>
</evidence>
<feature type="compositionally biased region" description="Basic and acidic residues" evidence="17">
    <location>
        <begin position="666"/>
        <end position="695"/>
    </location>
</feature>
<dbReference type="InterPro" id="IPR014001">
    <property type="entry name" value="Helicase_ATP-bd"/>
</dbReference>
<dbReference type="GO" id="GO:0005634">
    <property type="term" value="C:nucleus"/>
    <property type="evidence" value="ECO:0007669"/>
    <property type="project" value="UniProtKB-SubCell"/>
</dbReference>
<evidence type="ECO:0000256" key="5">
    <source>
        <dbReference type="ARBA" id="ARBA00022723"/>
    </source>
</evidence>
<feature type="compositionally biased region" description="Acidic residues" evidence="17">
    <location>
        <begin position="1195"/>
        <end position="1206"/>
    </location>
</feature>
<dbReference type="SMART" id="SM00490">
    <property type="entry name" value="HELICc"/>
    <property type="match status" value="1"/>
</dbReference>
<dbReference type="GO" id="GO:0005524">
    <property type="term" value="F:ATP binding"/>
    <property type="evidence" value="ECO:0007669"/>
    <property type="project" value="UniProtKB-KW"/>
</dbReference>
<feature type="compositionally biased region" description="Low complexity" evidence="17">
    <location>
        <begin position="573"/>
        <end position="586"/>
    </location>
</feature>
<comment type="subcellular location">
    <subcellularLocation>
        <location evidence="2">Chromosome</location>
        <location evidence="2">Telomere</location>
    </subcellularLocation>
    <subcellularLocation>
        <location evidence="1">Nucleus</location>
    </subcellularLocation>
</comment>
<feature type="region of interest" description="Disordered" evidence="17">
    <location>
        <begin position="548"/>
        <end position="779"/>
    </location>
</feature>
<keyword evidence="7" id="KW-0863">Zinc-finger</keyword>
<accession>A0AAV6VBR0</accession>
<evidence type="ECO:0000256" key="8">
    <source>
        <dbReference type="ARBA" id="ARBA00022801"/>
    </source>
</evidence>
<feature type="compositionally biased region" description="Low complexity" evidence="17">
    <location>
        <begin position="447"/>
        <end position="460"/>
    </location>
</feature>
<protein>
    <recommendedName>
        <fullName evidence="15">ATP-dependent helicase ATRX</fullName>
    </recommendedName>
</protein>
<dbReference type="PANTHER" id="PTHR45797">
    <property type="entry name" value="RAD54-LIKE"/>
    <property type="match status" value="1"/>
</dbReference>
<evidence type="ECO:0000256" key="9">
    <source>
        <dbReference type="ARBA" id="ARBA00022806"/>
    </source>
</evidence>
<evidence type="ECO:0000256" key="4">
    <source>
        <dbReference type="ARBA" id="ARBA00022454"/>
    </source>
</evidence>
<dbReference type="PROSITE" id="PS51533">
    <property type="entry name" value="ADD"/>
    <property type="match status" value="1"/>
</dbReference>
<feature type="compositionally biased region" description="Basic and acidic residues" evidence="17">
    <location>
        <begin position="2049"/>
        <end position="2080"/>
    </location>
</feature>
<feature type="compositionally biased region" description="Basic and acidic residues" evidence="17">
    <location>
        <begin position="2231"/>
        <end position="2245"/>
    </location>
</feature>
<dbReference type="Pfam" id="PF17981">
    <property type="entry name" value="ADD_ATRX"/>
    <property type="match status" value="1"/>
</dbReference>
<keyword evidence="4" id="KW-0158">Chromosome</keyword>
<keyword evidence="13" id="KW-0238">DNA-binding</keyword>
<dbReference type="InterPro" id="IPR013083">
    <property type="entry name" value="Znf_RING/FYVE/PHD"/>
</dbReference>
<feature type="compositionally biased region" description="Polar residues" evidence="17">
    <location>
        <begin position="2039"/>
        <end position="2048"/>
    </location>
</feature>
<keyword evidence="6" id="KW-0547">Nucleotide-binding</keyword>
<evidence type="ECO:0000256" key="12">
    <source>
        <dbReference type="ARBA" id="ARBA00022895"/>
    </source>
</evidence>
<feature type="region of interest" description="Disordered" evidence="17">
    <location>
        <begin position="317"/>
        <end position="484"/>
    </location>
</feature>
<dbReference type="InterPro" id="IPR011011">
    <property type="entry name" value="Znf_FYVE_PHD"/>
</dbReference>
<dbReference type="SUPFAM" id="SSF52540">
    <property type="entry name" value="P-loop containing nucleoside triphosphate hydrolases"/>
    <property type="match status" value="2"/>
</dbReference>
<evidence type="ECO:0000256" key="10">
    <source>
        <dbReference type="ARBA" id="ARBA00022833"/>
    </source>
</evidence>
<feature type="compositionally biased region" description="Basic and acidic residues" evidence="17">
    <location>
        <begin position="590"/>
        <end position="610"/>
    </location>
</feature>
<dbReference type="InterPro" id="IPR001650">
    <property type="entry name" value="Helicase_C-like"/>
</dbReference>
<feature type="compositionally biased region" description="Polar residues" evidence="17">
    <location>
        <begin position="378"/>
        <end position="391"/>
    </location>
</feature>
<dbReference type="Pfam" id="PF00271">
    <property type="entry name" value="Helicase_C"/>
    <property type="match status" value="1"/>
</dbReference>
<feature type="compositionally biased region" description="Basic and acidic residues" evidence="17">
    <location>
        <begin position="703"/>
        <end position="719"/>
    </location>
</feature>
<evidence type="ECO:0000256" key="11">
    <source>
        <dbReference type="ARBA" id="ARBA00022840"/>
    </source>
</evidence>
<keyword evidence="12" id="KW-0779">Telomere</keyword>
<evidence type="ECO:0000256" key="2">
    <source>
        <dbReference type="ARBA" id="ARBA00004574"/>
    </source>
</evidence>
<evidence type="ECO:0000259" key="18">
    <source>
        <dbReference type="PROSITE" id="PS51192"/>
    </source>
</evidence>
<comment type="similarity">
    <text evidence="3">Belongs to the SNF2/RAD54 helicase family.</text>
</comment>
<evidence type="ECO:0000313" key="22">
    <source>
        <dbReference type="Proteomes" id="UP000827092"/>
    </source>
</evidence>
<evidence type="ECO:0000256" key="14">
    <source>
        <dbReference type="ARBA" id="ARBA00023242"/>
    </source>
</evidence>
<dbReference type="SMART" id="SM00487">
    <property type="entry name" value="DEXDc"/>
    <property type="match status" value="1"/>
</dbReference>
<dbReference type="InterPro" id="IPR041430">
    <property type="entry name" value="ADD_ATRX"/>
</dbReference>
<evidence type="ECO:0000256" key="7">
    <source>
        <dbReference type="ARBA" id="ARBA00022771"/>
    </source>
</evidence>
<feature type="domain" description="Helicase C-terminal" evidence="19">
    <location>
        <begin position="1274"/>
        <end position="1453"/>
    </location>
</feature>
<evidence type="ECO:0000256" key="16">
    <source>
        <dbReference type="SAM" id="Coils"/>
    </source>
</evidence>
<dbReference type="Proteomes" id="UP000827092">
    <property type="component" value="Unassembled WGS sequence"/>
</dbReference>
<evidence type="ECO:0000256" key="17">
    <source>
        <dbReference type="SAM" id="MobiDB-lite"/>
    </source>
</evidence>
<evidence type="ECO:0000256" key="13">
    <source>
        <dbReference type="ARBA" id="ARBA00023125"/>
    </source>
</evidence>
<dbReference type="GO" id="GO:0003677">
    <property type="term" value="F:DNA binding"/>
    <property type="evidence" value="ECO:0007669"/>
    <property type="project" value="UniProtKB-KW"/>
</dbReference>
<feature type="compositionally biased region" description="Basic and acidic residues" evidence="17">
    <location>
        <begin position="635"/>
        <end position="659"/>
    </location>
</feature>
<dbReference type="InterPro" id="IPR025766">
    <property type="entry name" value="ADD"/>
</dbReference>
<keyword evidence="11" id="KW-0067">ATP-binding</keyword>
<proteinExistence type="inferred from homology"/>
<dbReference type="GO" id="GO:0010468">
    <property type="term" value="P:regulation of gene expression"/>
    <property type="evidence" value="ECO:0007669"/>
    <property type="project" value="UniProtKB-ARBA"/>
</dbReference>
<dbReference type="CDD" id="cd11726">
    <property type="entry name" value="ADDz_ATRX"/>
    <property type="match status" value="1"/>
</dbReference>
<dbReference type="InterPro" id="IPR038718">
    <property type="entry name" value="SNF2-like_sf"/>
</dbReference>
<dbReference type="PANTHER" id="PTHR45797:SF3">
    <property type="entry name" value="TRANSCRIPTIONAL REGULATOR ATRX HOMOLOG"/>
    <property type="match status" value="1"/>
</dbReference>
<evidence type="ECO:0000313" key="21">
    <source>
        <dbReference type="EMBL" id="KAG8193487.1"/>
    </source>
</evidence>
<feature type="compositionally biased region" description="Basic residues" evidence="17">
    <location>
        <begin position="736"/>
        <end position="746"/>
    </location>
</feature>
<dbReference type="InterPro" id="IPR027417">
    <property type="entry name" value="P-loop_NTPase"/>
</dbReference>